<reference evidence="2" key="1">
    <citation type="submission" date="2020-05" db="EMBL/GenBank/DDBJ databases">
        <authorList>
            <person name="Chiriac C."/>
            <person name="Salcher M."/>
            <person name="Ghai R."/>
            <person name="Kavagutti S V."/>
        </authorList>
    </citation>
    <scope>NUCLEOTIDE SEQUENCE</scope>
</reference>
<keyword evidence="1" id="KW-0472">Membrane</keyword>
<evidence type="ECO:0000256" key="1">
    <source>
        <dbReference type="SAM" id="Phobius"/>
    </source>
</evidence>
<keyword evidence="1" id="KW-0812">Transmembrane</keyword>
<dbReference type="AlphaFoldDB" id="A0A6J7RZP8"/>
<organism evidence="2">
    <name type="scientific">freshwater metagenome</name>
    <dbReference type="NCBI Taxonomy" id="449393"/>
    <lineage>
        <taxon>unclassified sequences</taxon>
        <taxon>metagenomes</taxon>
        <taxon>ecological metagenomes</taxon>
    </lineage>
</organism>
<name>A0A6J7RZP8_9ZZZZ</name>
<feature type="transmembrane region" description="Helical" evidence="1">
    <location>
        <begin position="12"/>
        <end position="32"/>
    </location>
</feature>
<keyword evidence="1" id="KW-1133">Transmembrane helix</keyword>
<dbReference type="EMBL" id="CAFBPM010000058">
    <property type="protein sequence ID" value="CAB5034216.1"/>
    <property type="molecule type" value="Genomic_DNA"/>
</dbReference>
<protein>
    <submittedName>
        <fullName evidence="2">Unannotated protein</fullName>
    </submittedName>
</protein>
<accession>A0A6J7RZP8</accession>
<proteinExistence type="predicted"/>
<gene>
    <name evidence="2" type="ORF">UFOPK4112_01999</name>
</gene>
<sequence>MFLSSTEDNCLLILIGIIHINLNTLGFSCFYLNNLIKVIFGIEFPFFYLTLN</sequence>
<evidence type="ECO:0000313" key="2">
    <source>
        <dbReference type="EMBL" id="CAB5034216.1"/>
    </source>
</evidence>